<keyword evidence="6 9" id="KW-0326">Glycosidase</keyword>
<feature type="active site" evidence="8">
    <location>
        <position position="567"/>
    </location>
</feature>
<dbReference type="InterPro" id="IPR000743">
    <property type="entry name" value="Glyco_hydro_28"/>
</dbReference>
<protein>
    <submittedName>
        <fullName evidence="10">Exopolygalacturonase</fullName>
    </submittedName>
</protein>
<evidence type="ECO:0000313" key="10">
    <source>
        <dbReference type="EMBL" id="RVW37545.1"/>
    </source>
</evidence>
<dbReference type="Proteomes" id="UP000288805">
    <property type="component" value="Unassembled WGS sequence"/>
</dbReference>
<evidence type="ECO:0000256" key="6">
    <source>
        <dbReference type="ARBA" id="ARBA00023295"/>
    </source>
</evidence>
<dbReference type="InterPro" id="IPR011050">
    <property type="entry name" value="Pectin_lyase_fold/virulence"/>
</dbReference>
<dbReference type="AlphaFoldDB" id="A0A438DPZ6"/>
<keyword evidence="4" id="KW-0964">Secreted</keyword>
<evidence type="ECO:0000256" key="8">
    <source>
        <dbReference type="PROSITE-ProRule" id="PRU10052"/>
    </source>
</evidence>
<reference evidence="10 11" key="1">
    <citation type="journal article" date="2018" name="PLoS Genet.">
        <title>Population sequencing reveals clonal diversity and ancestral inbreeding in the grapevine cultivar Chardonnay.</title>
        <authorList>
            <person name="Roach M.J."/>
            <person name="Johnson D.L."/>
            <person name="Bohlmann J."/>
            <person name="van Vuuren H.J."/>
            <person name="Jones S.J."/>
            <person name="Pretorius I.S."/>
            <person name="Schmidt S.A."/>
            <person name="Borneman A.R."/>
        </authorList>
    </citation>
    <scope>NUCLEOTIDE SEQUENCE [LARGE SCALE GENOMIC DNA]</scope>
    <source>
        <strain evidence="11">cv. Chardonnay</strain>
        <tissue evidence="10">Leaf</tissue>
    </source>
</reference>
<dbReference type="GO" id="GO:0071555">
    <property type="term" value="P:cell wall organization"/>
    <property type="evidence" value="ECO:0007669"/>
    <property type="project" value="UniProtKB-KW"/>
</dbReference>
<dbReference type="SMART" id="SM00710">
    <property type="entry name" value="PbH1"/>
    <property type="match status" value="7"/>
</dbReference>
<dbReference type="GO" id="GO:0005975">
    <property type="term" value="P:carbohydrate metabolic process"/>
    <property type="evidence" value="ECO:0007669"/>
    <property type="project" value="InterPro"/>
</dbReference>
<dbReference type="InterPro" id="IPR006626">
    <property type="entry name" value="PbH1"/>
</dbReference>
<sequence>MRQSIWGGGKVGVVAWQLEVVEAVFGDGGRVGQSLEGVSRAFMSAWKVACTCTDPSTVVVSGGTYVVGPVQFQGPCRAPMGFRVQGTLKAPTDLNRFELQDGWVIFQDIDILIISGGGTFDGQGHTAWGQNNCARTGTCNLLLVVCSPCPKLITYVSLRSPIRLFNTTSLNSKLFHMDILNCWNMTLQYVTINATGDSLNTDGIHMGRSTGVNISDAIIKTGDDSLSIGDGSQHINVEKVTCGPGHGISVGRLGKYHNEEPVVGVTVKNCTLINTMNGIRVKTWPDSPASVATDLHFEDIIMNNVGNPILINQEYCPYDQCQAKVPSQVKISDVSFQGICGMSGTQVAVVCSRGVPCQTYKSVSKEWGFTIVAYRFYQTKKRETENIGMKLNIAAISLLLLLTSVAEVSGDTYFDVTKYGAQADGKTDISQALLTAWEAACASPIASTVRAPVDTSRFKPQAGWVAFQHLDQFTLSGYGVFDGQGQSVWVKNVPEPNIATSFLSNITFFQVAITAPEDSQNTDGIHIGRSRGVNITHSTIQTGDDCVSIGDGSEQIDITKVNCGPGHGISVGSLGLYKNEAPVIGIRVKNCTLSDTTNGVRVKTYPSSPQGTATEMHFHDIVMNNVSNPIIIDQEYCPHNQCNLQVPSRVKLSNISFKNIRGTTSTELAVNLVCSKGAPCQKVELGNIDLKYTGPEGTASSQCKNVEATLWGTQQPKTCAQAA</sequence>
<dbReference type="InterPro" id="IPR012334">
    <property type="entry name" value="Pectin_lyas_fold"/>
</dbReference>
<dbReference type="SUPFAM" id="SSF51126">
    <property type="entry name" value="Pectin lyase-like"/>
    <property type="match status" value="2"/>
</dbReference>
<comment type="similarity">
    <text evidence="2 9">Belongs to the glycosyl hydrolase 28 family.</text>
</comment>
<evidence type="ECO:0000313" key="11">
    <source>
        <dbReference type="Proteomes" id="UP000288805"/>
    </source>
</evidence>
<dbReference type="Gene3D" id="2.160.20.10">
    <property type="entry name" value="Single-stranded right-handed beta-helix, Pectin lyase-like"/>
    <property type="match status" value="3"/>
</dbReference>
<dbReference type="EMBL" id="QGNW01001534">
    <property type="protein sequence ID" value="RVW37545.1"/>
    <property type="molecule type" value="Genomic_DNA"/>
</dbReference>
<evidence type="ECO:0000256" key="2">
    <source>
        <dbReference type="ARBA" id="ARBA00008834"/>
    </source>
</evidence>
<dbReference type="GO" id="GO:0004650">
    <property type="term" value="F:polygalacturonase activity"/>
    <property type="evidence" value="ECO:0007669"/>
    <property type="project" value="InterPro"/>
</dbReference>
<evidence type="ECO:0000256" key="5">
    <source>
        <dbReference type="ARBA" id="ARBA00022801"/>
    </source>
</evidence>
<evidence type="ECO:0000256" key="7">
    <source>
        <dbReference type="ARBA" id="ARBA00023316"/>
    </source>
</evidence>
<dbReference type="Pfam" id="PF00295">
    <property type="entry name" value="Glyco_hydro_28"/>
    <property type="match status" value="2"/>
</dbReference>
<comment type="caution">
    <text evidence="10">The sequence shown here is derived from an EMBL/GenBank/DDBJ whole genome shotgun (WGS) entry which is preliminary data.</text>
</comment>
<accession>A0A438DPZ6</accession>
<evidence type="ECO:0000256" key="4">
    <source>
        <dbReference type="ARBA" id="ARBA00022525"/>
    </source>
</evidence>
<dbReference type="PROSITE" id="PS00502">
    <property type="entry name" value="POLYGALACTURONASE"/>
    <property type="match status" value="1"/>
</dbReference>
<evidence type="ECO:0000256" key="1">
    <source>
        <dbReference type="ARBA" id="ARBA00004191"/>
    </source>
</evidence>
<evidence type="ECO:0000256" key="9">
    <source>
        <dbReference type="RuleBase" id="RU361169"/>
    </source>
</evidence>
<proteinExistence type="inferred from homology"/>
<comment type="subcellular location">
    <subcellularLocation>
        <location evidence="1">Secreted</location>
        <location evidence="1">Cell wall</location>
    </subcellularLocation>
</comment>
<keyword evidence="7" id="KW-0961">Cell wall biogenesis/degradation</keyword>
<dbReference type="PANTHER" id="PTHR31375">
    <property type="match status" value="1"/>
</dbReference>
<gene>
    <name evidence="10" type="primary">plaa2_4</name>
    <name evidence="10" type="ORF">CK203_073897</name>
</gene>
<organism evidence="10 11">
    <name type="scientific">Vitis vinifera</name>
    <name type="common">Grape</name>
    <dbReference type="NCBI Taxonomy" id="29760"/>
    <lineage>
        <taxon>Eukaryota</taxon>
        <taxon>Viridiplantae</taxon>
        <taxon>Streptophyta</taxon>
        <taxon>Embryophyta</taxon>
        <taxon>Tracheophyta</taxon>
        <taxon>Spermatophyta</taxon>
        <taxon>Magnoliopsida</taxon>
        <taxon>eudicotyledons</taxon>
        <taxon>Gunneridae</taxon>
        <taxon>Pentapetalae</taxon>
        <taxon>rosids</taxon>
        <taxon>Vitales</taxon>
        <taxon>Vitaceae</taxon>
        <taxon>Viteae</taxon>
        <taxon>Vitis</taxon>
    </lineage>
</organism>
<keyword evidence="5 9" id="KW-0378">Hydrolase</keyword>
<name>A0A438DPZ6_VITVI</name>
<evidence type="ECO:0000256" key="3">
    <source>
        <dbReference type="ARBA" id="ARBA00022512"/>
    </source>
</evidence>
<keyword evidence="3" id="KW-0134">Cell wall</keyword>